<dbReference type="AlphaFoldDB" id="A0A2H1VIS7"/>
<proteinExistence type="predicted"/>
<gene>
    <name evidence="1" type="ORF">SFRICE_024274</name>
</gene>
<protein>
    <submittedName>
        <fullName evidence="1">SFRICE_024274</fullName>
    </submittedName>
</protein>
<name>A0A2H1VIS7_SPOFR</name>
<accession>A0A2H1VIS7</accession>
<evidence type="ECO:0000313" key="1">
    <source>
        <dbReference type="EMBL" id="SOQ40739.1"/>
    </source>
</evidence>
<dbReference type="EMBL" id="ODYU01002796">
    <property type="protein sequence ID" value="SOQ40739.1"/>
    <property type="molecule type" value="Genomic_DNA"/>
</dbReference>
<sequence>MQRHALYSRRGRQRCSLRHVMPLFNTPCYYIMRNFRKTRKKPSNTLPDPGIEPETFPVQQLHLRPLNQQEKKAHFTLLASKIKTVLCCYQNKNHCTRMLRNVGDQSPDRIAICKIPGKHFLERCKN</sequence>
<organism evidence="1">
    <name type="scientific">Spodoptera frugiperda</name>
    <name type="common">Fall armyworm</name>
    <dbReference type="NCBI Taxonomy" id="7108"/>
    <lineage>
        <taxon>Eukaryota</taxon>
        <taxon>Metazoa</taxon>
        <taxon>Ecdysozoa</taxon>
        <taxon>Arthropoda</taxon>
        <taxon>Hexapoda</taxon>
        <taxon>Insecta</taxon>
        <taxon>Pterygota</taxon>
        <taxon>Neoptera</taxon>
        <taxon>Endopterygota</taxon>
        <taxon>Lepidoptera</taxon>
        <taxon>Glossata</taxon>
        <taxon>Ditrysia</taxon>
        <taxon>Noctuoidea</taxon>
        <taxon>Noctuidae</taxon>
        <taxon>Amphipyrinae</taxon>
        <taxon>Spodoptera</taxon>
    </lineage>
</organism>
<reference evidence="1" key="1">
    <citation type="submission" date="2016-07" db="EMBL/GenBank/DDBJ databases">
        <authorList>
            <person name="Bretaudeau A."/>
        </authorList>
    </citation>
    <scope>NUCLEOTIDE SEQUENCE</scope>
    <source>
        <strain evidence="1">Rice</strain>
        <tissue evidence="1">Whole body</tissue>
    </source>
</reference>